<sequence length="186" mass="20932">MRPQKALDKEVINGLTEVFCSKGYEGASLQDLAAASGLKKASLYHRFPDGKKEMADAVFLHLHDFIQQNVFDVLQDDNLKPEVRLQIALDNIAVLYDGGKRTCILRALSMEAGIDLFGKQIQDGMKQWIERFERIGVELNLSTEVANDYALQTLIDIQGSLVLTRGIGNTNIFDRTLKNISKRYLE</sequence>
<accession>K2PPS3</accession>
<keyword evidence="3" id="KW-0804">Transcription</keyword>
<dbReference type="eggNOG" id="COG1309">
    <property type="taxonomic scope" value="Bacteria"/>
</dbReference>
<evidence type="ECO:0000256" key="1">
    <source>
        <dbReference type="ARBA" id="ARBA00023015"/>
    </source>
</evidence>
<dbReference type="AlphaFoldDB" id="K2PPS3"/>
<dbReference type="Proteomes" id="UP000007364">
    <property type="component" value="Unassembled WGS sequence"/>
</dbReference>
<reference evidence="6 7" key="1">
    <citation type="journal article" date="2012" name="J. Bacteriol.">
        <title>Genome Sequence of Galbibacter marinum Type Strain ck-I2-15.</title>
        <authorList>
            <person name="Lai Q."/>
            <person name="Li C."/>
            <person name="Shao Z."/>
        </authorList>
    </citation>
    <scope>NUCLEOTIDE SEQUENCE [LARGE SCALE GENOMIC DNA]</scope>
    <source>
        <strain evidence="7">ck-I2-15</strain>
    </source>
</reference>
<evidence type="ECO:0000313" key="7">
    <source>
        <dbReference type="Proteomes" id="UP000007364"/>
    </source>
</evidence>
<keyword evidence="1" id="KW-0805">Transcription regulation</keyword>
<evidence type="ECO:0000256" key="2">
    <source>
        <dbReference type="ARBA" id="ARBA00023125"/>
    </source>
</evidence>
<dbReference type="PROSITE" id="PS50977">
    <property type="entry name" value="HTH_TETR_2"/>
    <property type="match status" value="1"/>
</dbReference>
<dbReference type="EMBL" id="AMSG01000019">
    <property type="protein sequence ID" value="EKF54555.1"/>
    <property type="molecule type" value="Genomic_DNA"/>
</dbReference>
<dbReference type="OrthoDB" id="9789566at2"/>
<name>K2PPS3_9FLAO</name>
<dbReference type="PANTHER" id="PTHR47506:SF1">
    <property type="entry name" value="HTH-TYPE TRANSCRIPTIONAL REGULATOR YJDC"/>
    <property type="match status" value="1"/>
</dbReference>
<feature type="DNA-binding region" description="H-T-H motif" evidence="4">
    <location>
        <begin position="28"/>
        <end position="47"/>
    </location>
</feature>
<dbReference type="SUPFAM" id="SSF46689">
    <property type="entry name" value="Homeodomain-like"/>
    <property type="match status" value="1"/>
</dbReference>
<protein>
    <submittedName>
        <fullName evidence="6">TetR family transcriptional regulator</fullName>
    </submittedName>
</protein>
<dbReference type="PATRIC" id="fig|555500.3.peg.2452"/>
<evidence type="ECO:0000313" key="6">
    <source>
        <dbReference type="EMBL" id="EKF54555.1"/>
    </source>
</evidence>
<dbReference type="GO" id="GO:0003677">
    <property type="term" value="F:DNA binding"/>
    <property type="evidence" value="ECO:0007669"/>
    <property type="project" value="UniProtKB-UniRule"/>
</dbReference>
<keyword evidence="7" id="KW-1185">Reference proteome</keyword>
<keyword evidence="2 4" id="KW-0238">DNA-binding</keyword>
<feature type="domain" description="HTH tetR-type" evidence="5">
    <location>
        <begin position="5"/>
        <end position="65"/>
    </location>
</feature>
<dbReference type="RefSeq" id="WP_008992221.1">
    <property type="nucleotide sequence ID" value="NZ_AMSG01000019.1"/>
</dbReference>
<comment type="caution">
    <text evidence="6">The sequence shown here is derived from an EMBL/GenBank/DDBJ whole genome shotgun (WGS) entry which is preliminary data.</text>
</comment>
<evidence type="ECO:0000256" key="3">
    <source>
        <dbReference type="ARBA" id="ARBA00023163"/>
    </source>
</evidence>
<dbReference type="PANTHER" id="PTHR47506">
    <property type="entry name" value="TRANSCRIPTIONAL REGULATORY PROTEIN"/>
    <property type="match status" value="1"/>
</dbReference>
<gene>
    <name evidence="6" type="ORF">I215_11913</name>
</gene>
<proteinExistence type="predicted"/>
<dbReference type="Gene3D" id="1.10.357.10">
    <property type="entry name" value="Tetracycline Repressor, domain 2"/>
    <property type="match status" value="1"/>
</dbReference>
<evidence type="ECO:0000259" key="5">
    <source>
        <dbReference type="PROSITE" id="PS50977"/>
    </source>
</evidence>
<organism evidence="6 7">
    <name type="scientific">Galbibacter marinus</name>
    <dbReference type="NCBI Taxonomy" id="555500"/>
    <lineage>
        <taxon>Bacteria</taxon>
        <taxon>Pseudomonadati</taxon>
        <taxon>Bacteroidota</taxon>
        <taxon>Flavobacteriia</taxon>
        <taxon>Flavobacteriales</taxon>
        <taxon>Flavobacteriaceae</taxon>
        <taxon>Galbibacter</taxon>
    </lineage>
</organism>
<dbReference type="STRING" id="555500.I215_11913"/>
<dbReference type="InterPro" id="IPR001647">
    <property type="entry name" value="HTH_TetR"/>
</dbReference>
<dbReference type="InterPro" id="IPR009057">
    <property type="entry name" value="Homeodomain-like_sf"/>
</dbReference>
<dbReference type="Pfam" id="PF00440">
    <property type="entry name" value="TetR_N"/>
    <property type="match status" value="1"/>
</dbReference>
<evidence type="ECO:0000256" key="4">
    <source>
        <dbReference type="PROSITE-ProRule" id="PRU00335"/>
    </source>
</evidence>